<protein>
    <submittedName>
        <fullName evidence="1">Uncharacterized protein</fullName>
    </submittedName>
</protein>
<evidence type="ECO:0000313" key="1">
    <source>
        <dbReference type="EMBL" id="CAI0423418.1"/>
    </source>
</evidence>
<evidence type="ECO:0000313" key="2">
    <source>
        <dbReference type="Proteomes" id="UP001154282"/>
    </source>
</evidence>
<keyword evidence="2" id="KW-1185">Reference proteome</keyword>
<reference evidence="1" key="1">
    <citation type="submission" date="2022-08" db="EMBL/GenBank/DDBJ databases">
        <authorList>
            <person name="Gutierrez-Valencia J."/>
        </authorList>
    </citation>
    <scope>NUCLEOTIDE SEQUENCE</scope>
</reference>
<gene>
    <name evidence="1" type="ORF">LITE_LOCUS19511</name>
</gene>
<dbReference type="Proteomes" id="UP001154282">
    <property type="component" value="Unassembled WGS sequence"/>
</dbReference>
<proteinExistence type="predicted"/>
<comment type="caution">
    <text evidence="1">The sequence shown here is derived from an EMBL/GenBank/DDBJ whole genome shotgun (WGS) entry which is preliminary data.</text>
</comment>
<dbReference type="AlphaFoldDB" id="A0AAV0KRF2"/>
<name>A0AAV0KRF2_9ROSI</name>
<accession>A0AAV0KRF2</accession>
<dbReference type="EMBL" id="CAMGYJ010000005">
    <property type="protein sequence ID" value="CAI0423418.1"/>
    <property type="molecule type" value="Genomic_DNA"/>
</dbReference>
<organism evidence="1 2">
    <name type="scientific">Linum tenue</name>
    <dbReference type="NCBI Taxonomy" id="586396"/>
    <lineage>
        <taxon>Eukaryota</taxon>
        <taxon>Viridiplantae</taxon>
        <taxon>Streptophyta</taxon>
        <taxon>Embryophyta</taxon>
        <taxon>Tracheophyta</taxon>
        <taxon>Spermatophyta</taxon>
        <taxon>Magnoliopsida</taxon>
        <taxon>eudicotyledons</taxon>
        <taxon>Gunneridae</taxon>
        <taxon>Pentapetalae</taxon>
        <taxon>rosids</taxon>
        <taxon>fabids</taxon>
        <taxon>Malpighiales</taxon>
        <taxon>Linaceae</taxon>
        <taxon>Linum</taxon>
    </lineage>
</organism>
<sequence>MPCMIVCRSWRRKALLFLGRRVTFCF</sequence>